<reference evidence="2" key="1">
    <citation type="journal article" date="2019" name="Int. J. Syst. Evol. Microbiol.">
        <title>The Global Catalogue of Microorganisms (GCM) 10K type strain sequencing project: providing services to taxonomists for standard genome sequencing and annotation.</title>
        <authorList>
            <consortium name="The Broad Institute Genomics Platform"/>
            <consortium name="The Broad Institute Genome Sequencing Center for Infectious Disease"/>
            <person name="Wu L."/>
            <person name="Ma J."/>
        </authorList>
    </citation>
    <scope>NUCLEOTIDE SEQUENCE [LARGE SCALE GENOMIC DNA]</scope>
    <source>
        <strain evidence="2">WLHS5</strain>
    </source>
</reference>
<keyword evidence="2" id="KW-1185">Reference proteome</keyword>
<dbReference type="SUPFAM" id="SSF75011">
    <property type="entry name" value="3-carboxy-cis,cis-mucoante lactonizing enzyme"/>
    <property type="match status" value="1"/>
</dbReference>
<dbReference type="RefSeq" id="WP_380664527.1">
    <property type="nucleotide sequence ID" value="NZ_JBHTCJ010000001.1"/>
</dbReference>
<dbReference type="PANTHER" id="PTHR40274:SF4">
    <property type="entry name" value="BLL1406 PROTEIN"/>
    <property type="match status" value="1"/>
</dbReference>
<evidence type="ECO:0000313" key="1">
    <source>
        <dbReference type="EMBL" id="MFC7340585.1"/>
    </source>
</evidence>
<dbReference type="EMBL" id="JBHTCJ010000001">
    <property type="protein sequence ID" value="MFC7340585.1"/>
    <property type="molecule type" value="Genomic_DNA"/>
</dbReference>
<dbReference type="Proteomes" id="UP001596504">
    <property type="component" value="Unassembled WGS sequence"/>
</dbReference>
<sequence>MVRSSRFGAPTSAKWNVRRLNEASPLRGSNGIAFGPDGRLHVAQFLAGRISAVETATGRVEVVVPAAGPVRAPDDLAFGADGSMYVADITPGRVWRRSPDGQFSLISDQLRAPNGITCVGDRLFVNEMCPQGRVLELVPGRDPVVLAEGLALGNAMQQGPDGLLYYPHMVTGELWRVGIDGGAPELVATDLHEPVAARFDRAGRLVVLSRGEEGILTWLDPDTGAREVRRTGIPGMDNAAFDPDNRMLVSSYACGGIALVERASTRTVVPCGLSGPHGVVADGSGEVHAADHFRLASGELSTGGVLQQRTRGACHGVAAGGGLLHLTAATGEVRSFDPASGTARVRATGLVAPLGIAEFGGDLVVAESGAGRVVRIGADDAVSTLAELPRPVGVAVDAGGRCYVTDEYLGAVVAIDAGSVETIADGLDRPQGVALLGEEVFVVEVGARRLLSIAPSTGATGVEAEHLAVGGPIELERDTPAPQAFPPARPRAFAGIAGTPDGELLLSADGEGTVLRLAPRAET</sequence>
<accession>A0ABW2LFZ1</accession>
<evidence type="ECO:0000313" key="2">
    <source>
        <dbReference type="Proteomes" id="UP001596504"/>
    </source>
</evidence>
<dbReference type="SUPFAM" id="SSF63829">
    <property type="entry name" value="Calcium-dependent phosphotriesterase"/>
    <property type="match status" value="1"/>
</dbReference>
<name>A0ABW2LFZ1_9PSEU</name>
<protein>
    <recommendedName>
        <fullName evidence="3">Gluconolaconase</fullName>
    </recommendedName>
</protein>
<comment type="caution">
    <text evidence="1">The sequence shown here is derived from an EMBL/GenBank/DDBJ whole genome shotgun (WGS) entry which is preliminary data.</text>
</comment>
<proteinExistence type="predicted"/>
<dbReference type="Gene3D" id="2.120.10.30">
    <property type="entry name" value="TolB, C-terminal domain"/>
    <property type="match status" value="3"/>
</dbReference>
<organism evidence="1 2">
    <name type="scientific">Saccharopolyspora griseoalba</name>
    <dbReference type="NCBI Taxonomy" id="1431848"/>
    <lineage>
        <taxon>Bacteria</taxon>
        <taxon>Bacillati</taxon>
        <taxon>Actinomycetota</taxon>
        <taxon>Actinomycetes</taxon>
        <taxon>Pseudonocardiales</taxon>
        <taxon>Pseudonocardiaceae</taxon>
        <taxon>Saccharopolyspora</taxon>
    </lineage>
</organism>
<dbReference type="InterPro" id="IPR011042">
    <property type="entry name" value="6-blade_b-propeller_TolB-like"/>
</dbReference>
<dbReference type="InterPro" id="IPR051344">
    <property type="entry name" value="Vgb"/>
</dbReference>
<dbReference type="PANTHER" id="PTHR40274">
    <property type="entry name" value="VIRGINIAMYCIN B LYASE"/>
    <property type="match status" value="1"/>
</dbReference>
<evidence type="ECO:0008006" key="3">
    <source>
        <dbReference type="Google" id="ProtNLM"/>
    </source>
</evidence>
<gene>
    <name evidence="1" type="ORF">ACFQRI_04110</name>
</gene>